<sequence length="78" mass="9070">MRGNIRGSMHEVRAVLCLFDEIMRSRSLAITPLPDAEVPDIKQADKLSYALLVYRDTLNYLEYLTQVFQKMYDVDSKN</sequence>
<reference evidence="1" key="1">
    <citation type="journal article" date="2013" name="BMC Genomics">
        <title>Unscrambling butterfly oogenesis.</title>
        <authorList>
            <person name="Carter J.M."/>
            <person name="Baker S.C."/>
            <person name="Pink R."/>
            <person name="Carter D.R."/>
            <person name="Collins A."/>
            <person name="Tomlin J."/>
            <person name="Gibbs M."/>
            <person name="Breuker C.J."/>
        </authorList>
    </citation>
    <scope>NUCLEOTIDE SEQUENCE</scope>
    <source>
        <tissue evidence="1">Ovary</tissue>
    </source>
</reference>
<evidence type="ECO:0000313" key="1">
    <source>
        <dbReference type="EMBL" id="JAA83274.1"/>
    </source>
</evidence>
<name>S4P0L0_9NEOP</name>
<dbReference type="EMBL" id="GAIX01009286">
    <property type="protein sequence ID" value="JAA83274.1"/>
    <property type="molecule type" value="Transcribed_RNA"/>
</dbReference>
<dbReference type="AlphaFoldDB" id="S4P0L0"/>
<proteinExistence type="predicted"/>
<accession>S4P0L0</accession>
<organism evidence="1">
    <name type="scientific">Pararge aegeria</name>
    <name type="common">speckled wood butterfly</name>
    <dbReference type="NCBI Taxonomy" id="116150"/>
    <lineage>
        <taxon>Eukaryota</taxon>
        <taxon>Metazoa</taxon>
        <taxon>Ecdysozoa</taxon>
        <taxon>Arthropoda</taxon>
        <taxon>Hexapoda</taxon>
        <taxon>Insecta</taxon>
        <taxon>Pterygota</taxon>
        <taxon>Neoptera</taxon>
        <taxon>Endopterygota</taxon>
        <taxon>Lepidoptera</taxon>
        <taxon>Glossata</taxon>
        <taxon>Ditrysia</taxon>
        <taxon>Papilionoidea</taxon>
        <taxon>Nymphalidae</taxon>
        <taxon>Satyrinae</taxon>
        <taxon>Satyrini</taxon>
        <taxon>Parargina</taxon>
        <taxon>Pararge</taxon>
    </lineage>
</organism>
<protein>
    <submittedName>
        <fullName evidence="1">Uncharacterized protein</fullName>
    </submittedName>
</protein>
<reference evidence="1" key="2">
    <citation type="submission" date="2013-05" db="EMBL/GenBank/DDBJ databases">
        <authorList>
            <person name="Carter J.-M."/>
            <person name="Baker S.C."/>
            <person name="Pink R."/>
            <person name="Carter D.R.F."/>
            <person name="Collins A."/>
            <person name="Tomlin J."/>
            <person name="Gibbs M."/>
            <person name="Breuker C.J."/>
        </authorList>
    </citation>
    <scope>NUCLEOTIDE SEQUENCE</scope>
    <source>
        <tissue evidence="1">Ovary</tissue>
    </source>
</reference>